<evidence type="ECO:0000256" key="1">
    <source>
        <dbReference type="SAM" id="MobiDB-lite"/>
    </source>
</evidence>
<dbReference type="EMBL" id="BAABJV010000001">
    <property type="protein sequence ID" value="GAA4759498.1"/>
    <property type="molecule type" value="Genomic_DNA"/>
</dbReference>
<accession>A0ABP8ZL55</accession>
<proteinExistence type="predicted"/>
<name>A0ABP8ZL55_9ACTN</name>
<comment type="caution">
    <text evidence="2">The sequence shown here is derived from an EMBL/GenBank/DDBJ whole genome shotgun (WGS) entry which is preliminary data.</text>
</comment>
<dbReference type="Proteomes" id="UP001501147">
    <property type="component" value="Unassembled WGS sequence"/>
</dbReference>
<evidence type="ECO:0000313" key="2">
    <source>
        <dbReference type="EMBL" id="GAA4759498.1"/>
    </source>
</evidence>
<feature type="region of interest" description="Disordered" evidence="1">
    <location>
        <begin position="39"/>
        <end position="62"/>
    </location>
</feature>
<gene>
    <name evidence="2" type="ORF">GCM10023329_00340</name>
</gene>
<reference evidence="3" key="1">
    <citation type="journal article" date="2019" name="Int. J. Syst. Evol. Microbiol.">
        <title>The Global Catalogue of Microorganisms (GCM) 10K type strain sequencing project: providing services to taxonomists for standard genome sequencing and annotation.</title>
        <authorList>
            <consortium name="The Broad Institute Genomics Platform"/>
            <consortium name="The Broad Institute Genome Sequencing Center for Infectious Disease"/>
            <person name="Wu L."/>
            <person name="Ma J."/>
        </authorList>
    </citation>
    <scope>NUCLEOTIDE SEQUENCE [LARGE SCALE GENOMIC DNA]</scope>
    <source>
        <strain evidence="3">JCM 18324</strain>
    </source>
</reference>
<keyword evidence="3" id="KW-1185">Reference proteome</keyword>
<organism evidence="2 3">
    <name type="scientific">Streptomyces sanyensis</name>
    <dbReference type="NCBI Taxonomy" id="568869"/>
    <lineage>
        <taxon>Bacteria</taxon>
        <taxon>Bacillati</taxon>
        <taxon>Actinomycetota</taxon>
        <taxon>Actinomycetes</taxon>
        <taxon>Kitasatosporales</taxon>
        <taxon>Streptomycetaceae</taxon>
        <taxon>Streptomyces</taxon>
    </lineage>
</organism>
<sequence>MVTTWPADSGSNQRRRVTDVSESWRLEYPLVRSVPVAPQTGTAVASGTCRREGRRPLVHRGP</sequence>
<protein>
    <submittedName>
        <fullName evidence="2">Uncharacterized protein</fullName>
    </submittedName>
</protein>
<evidence type="ECO:0000313" key="3">
    <source>
        <dbReference type="Proteomes" id="UP001501147"/>
    </source>
</evidence>